<name>A0ABP8EIU8_9MICO</name>
<keyword evidence="10" id="KW-1185">Reference proteome</keyword>
<accession>A0ABP8EIU8</accession>
<keyword evidence="3 7" id="KW-1003">Cell membrane</keyword>
<keyword evidence="5 7" id="KW-1133">Transmembrane helix</keyword>
<dbReference type="Pfam" id="PF09335">
    <property type="entry name" value="VTT_dom"/>
    <property type="match status" value="1"/>
</dbReference>
<comment type="similarity">
    <text evidence="2 7">Belongs to the TVP38/TMEM64 family.</text>
</comment>
<feature type="transmembrane region" description="Helical" evidence="7">
    <location>
        <begin position="20"/>
        <end position="39"/>
    </location>
</feature>
<comment type="caution">
    <text evidence="9">The sequence shown here is derived from an EMBL/GenBank/DDBJ whole genome shotgun (WGS) entry which is preliminary data.</text>
</comment>
<gene>
    <name evidence="9" type="ORF">GCM10022261_13980</name>
</gene>
<dbReference type="Proteomes" id="UP001501586">
    <property type="component" value="Unassembled WGS sequence"/>
</dbReference>
<proteinExistence type="inferred from homology"/>
<dbReference type="EMBL" id="BAABAZ010000005">
    <property type="protein sequence ID" value="GAA4283867.1"/>
    <property type="molecule type" value="Genomic_DNA"/>
</dbReference>
<dbReference type="InterPro" id="IPR015414">
    <property type="entry name" value="TMEM64"/>
</dbReference>
<dbReference type="InterPro" id="IPR032816">
    <property type="entry name" value="VTT_dom"/>
</dbReference>
<dbReference type="PANTHER" id="PTHR12677:SF59">
    <property type="entry name" value="GOLGI APPARATUS MEMBRANE PROTEIN TVP38-RELATED"/>
    <property type="match status" value="1"/>
</dbReference>
<evidence type="ECO:0000313" key="9">
    <source>
        <dbReference type="EMBL" id="GAA4283867.1"/>
    </source>
</evidence>
<feature type="transmembrane region" description="Helical" evidence="7">
    <location>
        <begin position="80"/>
        <end position="113"/>
    </location>
</feature>
<evidence type="ECO:0000256" key="1">
    <source>
        <dbReference type="ARBA" id="ARBA00004651"/>
    </source>
</evidence>
<evidence type="ECO:0000313" key="10">
    <source>
        <dbReference type="Proteomes" id="UP001501586"/>
    </source>
</evidence>
<evidence type="ECO:0000256" key="6">
    <source>
        <dbReference type="ARBA" id="ARBA00023136"/>
    </source>
</evidence>
<reference evidence="10" key="1">
    <citation type="journal article" date="2019" name="Int. J. Syst. Evol. Microbiol.">
        <title>The Global Catalogue of Microorganisms (GCM) 10K type strain sequencing project: providing services to taxonomists for standard genome sequencing and annotation.</title>
        <authorList>
            <consortium name="The Broad Institute Genomics Platform"/>
            <consortium name="The Broad Institute Genome Sequencing Center for Infectious Disease"/>
            <person name="Wu L."/>
            <person name="Ma J."/>
        </authorList>
    </citation>
    <scope>NUCLEOTIDE SEQUENCE [LARGE SCALE GENOMIC DNA]</scope>
    <source>
        <strain evidence="10">JCM 17458</strain>
    </source>
</reference>
<organism evidence="9 10">
    <name type="scientific">Brevibacterium daeguense</name>
    <dbReference type="NCBI Taxonomy" id="909936"/>
    <lineage>
        <taxon>Bacteria</taxon>
        <taxon>Bacillati</taxon>
        <taxon>Actinomycetota</taxon>
        <taxon>Actinomycetes</taxon>
        <taxon>Micrococcales</taxon>
        <taxon>Brevibacteriaceae</taxon>
        <taxon>Brevibacterium</taxon>
    </lineage>
</organism>
<keyword evidence="6 7" id="KW-0472">Membrane</keyword>
<evidence type="ECO:0000256" key="2">
    <source>
        <dbReference type="ARBA" id="ARBA00008640"/>
    </source>
</evidence>
<feature type="transmembrane region" description="Helical" evidence="7">
    <location>
        <begin position="172"/>
        <end position="194"/>
    </location>
</feature>
<evidence type="ECO:0000259" key="8">
    <source>
        <dbReference type="Pfam" id="PF09335"/>
    </source>
</evidence>
<keyword evidence="4 7" id="KW-0812">Transmembrane</keyword>
<feature type="domain" description="VTT" evidence="8">
    <location>
        <begin position="76"/>
        <end position="192"/>
    </location>
</feature>
<comment type="subcellular location">
    <subcellularLocation>
        <location evidence="1 7">Cell membrane</location>
        <topology evidence="1 7">Multi-pass membrane protein</topology>
    </subcellularLocation>
</comment>
<feature type="transmembrane region" description="Helical" evidence="7">
    <location>
        <begin position="51"/>
        <end position="74"/>
    </location>
</feature>
<dbReference type="RefSeq" id="WP_236863947.1">
    <property type="nucleotide sequence ID" value="NZ_BAABAZ010000005.1"/>
</dbReference>
<protein>
    <recommendedName>
        <fullName evidence="7">TVP38/TMEM64 family membrane protein</fullName>
    </recommendedName>
</protein>
<sequence>MSPISNDDGSDPAPGPRWESFVRNSLLAAALLVMLWIAFNVRLPTIDKIQGWVSSLGWASWGGFAALYAVVALTPIPVTIMAVAGGLIFGVVVGSVLSVVGVLIGCWGAYWIARLLGKTTVLRLLGSHGPRVEAHLQGSGFQAVCTLRLLPGIPYWPINYGSGAFGVSQRDFLLASAVATVPGQVSLVAIGSFVGEPTAVRAVVVAVSWIVVIAMTVMAYRSWRRSRQTPPPSG</sequence>
<evidence type="ECO:0000256" key="5">
    <source>
        <dbReference type="ARBA" id="ARBA00022989"/>
    </source>
</evidence>
<evidence type="ECO:0000256" key="3">
    <source>
        <dbReference type="ARBA" id="ARBA00022475"/>
    </source>
</evidence>
<feature type="transmembrane region" description="Helical" evidence="7">
    <location>
        <begin position="200"/>
        <end position="220"/>
    </location>
</feature>
<evidence type="ECO:0000256" key="7">
    <source>
        <dbReference type="RuleBase" id="RU366058"/>
    </source>
</evidence>
<evidence type="ECO:0000256" key="4">
    <source>
        <dbReference type="ARBA" id="ARBA00022692"/>
    </source>
</evidence>
<dbReference type="PANTHER" id="PTHR12677">
    <property type="entry name" value="GOLGI APPARATUS MEMBRANE PROTEIN TVP38-RELATED"/>
    <property type="match status" value="1"/>
</dbReference>